<evidence type="ECO:0000256" key="3">
    <source>
        <dbReference type="ARBA" id="ARBA00022723"/>
    </source>
</evidence>
<evidence type="ECO:0000256" key="4">
    <source>
        <dbReference type="ARBA" id="ARBA00022771"/>
    </source>
</evidence>
<evidence type="ECO:0000313" key="13">
    <source>
        <dbReference type="Proteomes" id="UP000230233"/>
    </source>
</evidence>
<keyword evidence="7 10" id="KW-0472">Membrane</keyword>
<dbReference type="PANTHER" id="PTHR46539:SF23">
    <property type="entry name" value="RING-TYPE DOMAIN-CONTAINING PROTEIN"/>
    <property type="match status" value="1"/>
</dbReference>
<gene>
    <name evidence="12" type="primary">Cni-H10E21.5</name>
    <name evidence="12" type="synonym">Cnig_chr_III.g8390</name>
    <name evidence="12" type="ORF">B9Z55_008390</name>
</gene>
<dbReference type="PANTHER" id="PTHR46539">
    <property type="entry name" value="E3 UBIQUITIN-PROTEIN LIGASE ATL42"/>
    <property type="match status" value="1"/>
</dbReference>
<dbReference type="STRING" id="1611254.A0A2G5UMS4"/>
<evidence type="ECO:0000256" key="5">
    <source>
        <dbReference type="ARBA" id="ARBA00022833"/>
    </source>
</evidence>
<keyword evidence="2 10" id="KW-0812">Transmembrane</keyword>
<keyword evidence="5" id="KW-0862">Zinc</keyword>
<dbReference type="EMBL" id="PDUG01000003">
    <property type="protein sequence ID" value="PIC40753.1"/>
    <property type="molecule type" value="Genomic_DNA"/>
</dbReference>
<proteinExistence type="predicted"/>
<dbReference type="Gene3D" id="3.30.40.10">
    <property type="entry name" value="Zinc/RING finger domain, C3HC4 (zinc finger)"/>
    <property type="match status" value="1"/>
</dbReference>
<comment type="caution">
    <text evidence="12">The sequence shown here is derived from an EMBL/GenBank/DDBJ whole genome shotgun (WGS) entry which is preliminary data.</text>
</comment>
<dbReference type="PROSITE" id="PS50089">
    <property type="entry name" value="ZF_RING_2"/>
    <property type="match status" value="1"/>
</dbReference>
<dbReference type="OrthoDB" id="5357315at2759"/>
<evidence type="ECO:0000256" key="6">
    <source>
        <dbReference type="ARBA" id="ARBA00022989"/>
    </source>
</evidence>
<keyword evidence="6 10" id="KW-1133">Transmembrane helix</keyword>
<keyword evidence="4 8" id="KW-0863">Zinc-finger</keyword>
<keyword evidence="13" id="KW-1185">Reference proteome</keyword>
<dbReference type="SMART" id="SM00184">
    <property type="entry name" value="RING"/>
    <property type="match status" value="1"/>
</dbReference>
<dbReference type="CDD" id="cd16668">
    <property type="entry name" value="RING-H2_RNF130-like"/>
    <property type="match status" value="1"/>
</dbReference>
<dbReference type="GO" id="GO:0008270">
    <property type="term" value="F:zinc ion binding"/>
    <property type="evidence" value="ECO:0007669"/>
    <property type="project" value="UniProtKB-KW"/>
</dbReference>
<feature type="transmembrane region" description="Helical" evidence="10">
    <location>
        <begin position="182"/>
        <end position="205"/>
    </location>
</feature>
<dbReference type="AlphaFoldDB" id="A0A2G5UMS4"/>
<evidence type="ECO:0000256" key="2">
    <source>
        <dbReference type="ARBA" id="ARBA00022692"/>
    </source>
</evidence>
<feature type="region of interest" description="Disordered" evidence="9">
    <location>
        <begin position="476"/>
        <end position="495"/>
    </location>
</feature>
<dbReference type="SUPFAM" id="SSF57850">
    <property type="entry name" value="RING/U-box"/>
    <property type="match status" value="1"/>
</dbReference>
<feature type="domain" description="RING-type" evidence="11">
    <location>
        <begin position="249"/>
        <end position="290"/>
    </location>
</feature>
<accession>A0A2G5UMS4</accession>
<feature type="region of interest" description="Disordered" evidence="9">
    <location>
        <begin position="336"/>
        <end position="361"/>
    </location>
</feature>
<dbReference type="Pfam" id="PF13639">
    <property type="entry name" value="zf-RING_2"/>
    <property type="match status" value="1"/>
</dbReference>
<organism evidence="12 13">
    <name type="scientific">Caenorhabditis nigoni</name>
    <dbReference type="NCBI Taxonomy" id="1611254"/>
    <lineage>
        <taxon>Eukaryota</taxon>
        <taxon>Metazoa</taxon>
        <taxon>Ecdysozoa</taxon>
        <taxon>Nematoda</taxon>
        <taxon>Chromadorea</taxon>
        <taxon>Rhabditida</taxon>
        <taxon>Rhabditina</taxon>
        <taxon>Rhabditomorpha</taxon>
        <taxon>Rhabditoidea</taxon>
        <taxon>Rhabditidae</taxon>
        <taxon>Peloderinae</taxon>
        <taxon>Caenorhabditis</taxon>
    </lineage>
</organism>
<feature type="compositionally biased region" description="Polar residues" evidence="9">
    <location>
        <begin position="427"/>
        <end position="437"/>
    </location>
</feature>
<sequence length="495" mass="55436">MKRWSIDNRALLLEVSRTRATSMQHRSLLVTIFLMRFLQSSVDAISNLKVKLKCIESEEVDGTLQTELSFGNHNTFLPAYADICAESTKFDDAQRVYFCHSCLTDCPTRVEQAPRNILIVAGEAPPNSRVSWLNVGEKISKVRETGKQCNVDSMSTGPTMNTSGETNAESTDALRSFSKTSVLFVSISFIILMVISLAWLVFYYVQRFRYAHAKDRLQRRLFNAARKALTRIPTMTISPGMTQELQSDCAVCLDPYQLQDVIRLLPCKHVYHKSCIDPWLLEHRTCPMCKNDILKHFGYWNEIRNDIQLPTNSRGSAHPDFAIRLELGDHVEDHITPDEIMSPEGHSESSDSQGFSFDHSEHTETFGFSTPSVQPQLVLNASNAKSFVMPMSSRSNANTDSNQNKNNFRSARSAREHRASLHELSSHQRPQTAATQGQIVNLVQVKSRSASITRSAATIRKESLPTPIEITTVIPTTSSSGTTMTTATPSTSRVI</sequence>
<evidence type="ECO:0000256" key="10">
    <source>
        <dbReference type="SAM" id="Phobius"/>
    </source>
</evidence>
<reference evidence="13" key="1">
    <citation type="submission" date="2017-10" db="EMBL/GenBank/DDBJ databases">
        <title>Rapid genome shrinkage in a self-fertile nematode reveals novel sperm competition proteins.</title>
        <authorList>
            <person name="Yin D."/>
            <person name="Schwarz E.M."/>
            <person name="Thomas C.G."/>
            <person name="Felde R.L."/>
            <person name="Korf I.F."/>
            <person name="Cutter A.D."/>
            <person name="Schartner C.M."/>
            <person name="Ralston E.J."/>
            <person name="Meyer B.J."/>
            <person name="Haag E.S."/>
        </authorList>
    </citation>
    <scope>NUCLEOTIDE SEQUENCE [LARGE SCALE GENOMIC DNA]</scope>
    <source>
        <strain evidence="13">JU1422</strain>
    </source>
</reference>
<name>A0A2G5UMS4_9PELO</name>
<feature type="region of interest" description="Disordered" evidence="9">
    <location>
        <begin position="391"/>
        <end position="437"/>
    </location>
</feature>
<evidence type="ECO:0000313" key="12">
    <source>
        <dbReference type="EMBL" id="PIC40753.1"/>
    </source>
</evidence>
<keyword evidence="3" id="KW-0479">Metal-binding</keyword>
<dbReference type="FunFam" id="3.30.40.10:FF:000009">
    <property type="entry name" value="E3 ubiquitin-protein ligase RNF130"/>
    <property type="match status" value="1"/>
</dbReference>
<evidence type="ECO:0000256" key="1">
    <source>
        <dbReference type="ARBA" id="ARBA00004370"/>
    </source>
</evidence>
<feature type="compositionally biased region" description="Polar residues" evidence="9">
    <location>
        <begin position="392"/>
        <end position="408"/>
    </location>
</feature>
<feature type="compositionally biased region" description="Basic and acidic residues" evidence="9">
    <location>
        <begin position="413"/>
        <end position="426"/>
    </location>
</feature>
<comment type="subcellular location">
    <subcellularLocation>
        <location evidence="1">Membrane</location>
    </subcellularLocation>
</comment>
<dbReference type="InterPro" id="IPR013083">
    <property type="entry name" value="Znf_RING/FYVE/PHD"/>
</dbReference>
<evidence type="ECO:0000256" key="7">
    <source>
        <dbReference type="ARBA" id="ARBA00023136"/>
    </source>
</evidence>
<evidence type="ECO:0000256" key="9">
    <source>
        <dbReference type="SAM" id="MobiDB-lite"/>
    </source>
</evidence>
<evidence type="ECO:0000259" key="11">
    <source>
        <dbReference type="PROSITE" id="PS50089"/>
    </source>
</evidence>
<dbReference type="InterPro" id="IPR001841">
    <property type="entry name" value="Znf_RING"/>
</dbReference>
<protein>
    <recommendedName>
        <fullName evidence="11">RING-type domain-containing protein</fullName>
    </recommendedName>
</protein>
<dbReference type="Proteomes" id="UP000230233">
    <property type="component" value="Chromosome III"/>
</dbReference>
<dbReference type="GO" id="GO:0016020">
    <property type="term" value="C:membrane"/>
    <property type="evidence" value="ECO:0007669"/>
    <property type="project" value="UniProtKB-SubCell"/>
</dbReference>
<evidence type="ECO:0000256" key="8">
    <source>
        <dbReference type="PROSITE-ProRule" id="PRU00175"/>
    </source>
</evidence>